<dbReference type="HOGENOM" id="CLU_1068124_0_0_9"/>
<protein>
    <submittedName>
        <fullName evidence="1">Uncharacterized protein</fullName>
    </submittedName>
</protein>
<accession>C2Y1K6</accession>
<dbReference type="SUPFAM" id="SSF159121">
    <property type="entry name" value="BC4932-like"/>
    <property type="match status" value="1"/>
</dbReference>
<dbReference type="RefSeq" id="WP_002068166.1">
    <property type="nucleotide sequence ID" value="NZ_CM000737.1"/>
</dbReference>
<organism evidence="1">
    <name type="scientific">Bacillus mycoides</name>
    <dbReference type="NCBI Taxonomy" id="1405"/>
    <lineage>
        <taxon>Bacteria</taxon>
        <taxon>Bacillati</taxon>
        <taxon>Bacillota</taxon>
        <taxon>Bacilli</taxon>
        <taxon>Bacillales</taxon>
        <taxon>Bacillaceae</taxon>
        <taxon>Bacillus</taxon>
        <taxon>Bacillus cereus group</taxon>
    </lineage>
</organism>
<dbReference type="NCBIfam" id="TIGR01655">
    <property type="entry name" value="yxeA_fam"/>
    <property type="match status" value="1"/>
</dbReference>
<sequence length="260" mass="28714">MKKLLLGLIGTFILVIGVASFSHNEVTDRYNPIVKEDFVYVKAKESGRLSTVGEVAGDYKLTGYYASGEGRDVKFYAPRGLREGAAERDLYKEPSKVDKNKETIFNAKLKELKGRVLFAANPTRAAEFLEQMVQAADHPTLARSIQDEFFTLGQAVLQSAGGSVEASHKVRQALGNTHNKLVRATQVEGAGEAFEVLQMIESIENGAFVNTAKFEAAFGEFSKNLVEYANDTETYKNVHRDRILQVQTEHADMTGALITE</sequence>
<reference evidence="1" key="1">
    <citation type="journal article" date="2012" name="Genome Res.">
        <title>Genomic characterization of the Bacillus cereus sensu lato species: Backdrop to the evolution of Bacillus anthracis.</title>
        <authorList>
            <person name="Zwick M.E."/>
            <person name="Joseph S.J."/>
            <person name="Didelot X."/>
            <person name="Chen P.E."/>
            <person name="Bishop-Lilly K.A."/>
            <person name="Stewart A.C."/>
            <person name="Willner K."/>
            <person name="Nolan N."/>
            <person name="Lentz S."/>
            <person name="Thomason M.K."/>
            <person name="Sozhamannan S."/>
            <person name="Mateczun A.J."/>
            <person name="Du L."/>
            <person name="Read T.D."/>
        </authorList>
    </citation>
    <scope>NUCLEOTIDE SEQUENCE [LARGE SCALE GENOMIC DNA]</scope>
    <source>
        <strain evidence="1">AH603</strain>
    </source>
</reference>
<dbReference type="Proteomes" id="UP000001753">
    <property type="component" value="Chromosome"/>
</dbReference>
<dbReference type="AlphaFoldDB" id="C2Y1K6"/>
<evidence type="ECO:0000313" key="1">
    <source>
        <dbReference type="EMBL" id="EEL68251.1"/>
    </source>
</evidence>
<dbReference type="InterPro" id="IPR036166">
    <property type="entry name" value="YxeA-like_sf"/>
</dbReference>
<gene>
    <name evidence="1" type="ORF">bcere0026_48500</name>
</gene>
<comment type="caution">
    <text evidence="1">The sequence shown here is derived from an EMBL/GenBank/DDBJ whole genome shotgun (WGS) entry which is preliminary data.</text>
</comment>
<dbReference type="EMBL" id="ACMP01000133">
    <property type="protein sequence ID" value="EEL68251.1"/>
    <property type="molecule type" value="Genomic_DNA"/>
</dbReference>
<dbReference type="Gene3D" id="2.40.50.480">
    <property type="match status" value="1"/>
</dbReference>
<name>C2Y1K6_BACMY</name>
<dbReference type="InterPro" id="IPR006542">
    <property type="entry name" value="DUF1093"/>
</dbReference>
<proteinExistence type="predicted"/>